<evidence type="ECO:0000259" key="8">
    <source>
        <dbReference type="Pfam" id="PF07195"/>
    </source>
</evidence>
<comment type="similarity">
    <text evidence="1 5">Belongs to the FliD family.</text>
</comment>
<keyword evidence="9" id="KW-0966">Cell projection</keyword>
<dbReference type="PANTHER" id="PTHR30288">
    <property type="entry name" value="FLAGELLAR CAP/ASSEMBLY PROTEIN FLID"/>
    <property type="match status" value="1"/>
</dbReference>
<sequence>MRRSRRIRQGDFARSDMSSISSVGSSSSAISSAITGSSSSSTSSSSSSGSDVANIAGTGILSSLGLGSGLDVSSIITALVNAAEAGPQAQITNQTNEDNGQVAGLTALQTALTGLQSALSELTSSTTYQTYTAAFSANSTSASGVGTATTLPDASPGTYSVDVTQLAAAETGISSAYGSGATVGTGSLNISIGSSTINVPVSSSDTLESIATDINSAATSGGLGVTASVVAGSNGDQLVLTSSQTGTANAYSISAASGSSSGVAALASQLSTPSTAAANAELTVDGIPVTSPTDNVSGALTGVTLNLTSTGTSTLTVSQSTAPITQAVNDFVTAYNTYNSEVGELSSYTASTGQAGVLLGDPTLQAIQNQISQVIGTTLNGNSIGNLATLGITRNQDGSLSLNSETLSNDLSSNPSAVQNLFASTNGIATQLSSLVTNYNSSSGILQTRINDLNSDVSNLATQQSALTARMATYQQQLVQQYTNLDTLMTSLNNTSSYLTDLEKQSTSSSS</sequence>
<keyword evidence="9" id="KW-0282">Flagellum</keyword>
<dbReference type="EMBL" id="JADIKE010000036">
    <property type="protein sequence ID" value="MBM7126313.1"/>
    <property type="molecule type" value="Genomic_DNA"/>
</dbReference>
<comment type="function">
    <text evidence="5">Required for morphogenesis and for the elongation of the flagellar filament by facilitating polymerization of the flagellin monomers at the tip of growing filament. Forms a capping structure, which prevents flagellin subunits (transported through the central channel of the flagellum) from leaking out without polymerization at the distal end.</text>
</comment>
<keyword evidence="3" id="KW-0175">Coiled coil</keyword>
<feature type="domain" description="Flagellar hook-associated protein 2 N-terminal" evidence="7">
    <location>
        <begin position="68"/>
        <end position="169"/>
    </location>
</feature>
<dbReference type="InterPro" id="IPR040026">
    <property type="entry name" value="FliD"/>
</dbReference>
<feature type="region of interest" description="Disordered" evidence="6">
    <location>
        <begin position="1"/>
        <end position="49"/>
    </location>
</feature>
<protein>
    <recommendedName>
        <fullName evidence="5">Flagellar hook-associated protein 2</fullName>
        <shortName evidence="5">HAP2</shortName>
    </recommendedName>
    <alternativeName>
        <fullName evidence="5">Flagellar cap protein</fullName>
    </alternativeName>
</protein>
<keyword evidence="9" id="KW-0969">Cilium</keyword>
<dbReference type="Proteomes" id="UP001430149">
    <property type="component" value="Unassembled WGS sequence"/>
</dbReference>
<reference evidence="9" key="1">
    <citation type="submission" date="2020-10" db="EMBL/GenBank/DDBJ databases">
        <title>Phylogeny of dyella-like bacteria.</title>
        <authorList>
            <person name="Fu J."/>
        </authorList>
    </citation>
    <scope>NUCLEOTIDE SEQUENCE</scope>
    <source>
        <strain evidence="9">DHOC52</strain>
    </source>
</reference>
<dbReference type="InterPro" id="IPR010809">
    <property type="entry name" value="FliD_C"/>
</dbReference>
<dbReference type="Pfam" id="PF02465">
    <property type="entry name" value="FliD_N"/>
    <property type="match status" value="1"/>
</dbReference>
<comment type="subunit">
    <text evidence="2 5">Homopentamer.</text>
</comment>
<feature type="domain" description="Flagellar hook-associated protein 2 C-terminal" evidence="8">
    <location>
        <begin position="277"/>
        <end position="494"/>
    </location>
</feature>
<keyword evidence="10" id="KW-1185">Reference proteome</keyword>
<feature type="compositionally biased region" description="Low complexity" evidence="6">
    <location>
        <begin position="18"/>
        <end position="49"/>
    </location>
</feature>
<evidence type="ECO:0000313" key="10">
    <source>
        <dbReference type="Proteomes" id="UP001430149"/>
    </source>
</evidence>
<comment type="caution">
    <text evidence="9">The sequence shown here is derived from an EMBL/GenBank/DDBJ whole genome shotgun (WGS) entry which is preliminary data.</text>
</comment>
<evidence type="ECO:0000313" key="9">
    <source>
        <dbReference type="EMBL" id="MBM7126313.1"/>
    </source>
</evidence>
<gene>
    <name evidence="9" type="primary">fliD</name>
    <name evidence="9" type="ORF">ISP19_13115</name>
</gene>
<evidence type="ECO:0000256" key="1">
    <source>
        <dbReference type="ARBA" id="ARBA00009764"/>
    </source>
</evidence>
<keyword evidence="4 5" id="KW-0975">Bacterial flagellum</keyword>
<proteinExistence type="inferred from homology"/>
<keyword evidence="5" id="KW-0964">Secreted</keyword>
<evidence type="ECO:0000256" key="3">
    <source>
        <dbReference type="ARBA" id="ARBA00023054"/>
    </source>
</evidence>
<evidence type="ECO:0000256" key="4">
    <source>
        <dbReference type="ARBA" id="ARBA00023143"/>
    </source>
</evidence>
<dbReference type="Pfam" id="PF07196">
    <property type="entry name" value="Flagellin_IN"/>
    <property type="match status" value="1"/>
</dbReference>
<accession>A0ABS2K651</accession>
<name>A0ABS2K651_9GAMM</name>
<dbReference type="PANTHER" id="PTHR30288:SF0">
    <property type="entry name" value="FLAGELLAR HOOK-ASSOCIATED PROTEIN 2"/>
    <property type="match status" value="1"/>
</dbReference>
<dbReference type="InterPro" id="IPR010810">
    <property type="entry name" value="Flagellin_hook_IN_motif"/>
</dbReference>
<evidence type="ECO:0000256" key="5">
    <source>
        <dbReference type="RuleBase" id="RU362066"/>
    </source>
</evidence>
<dbReference type="Pfam" id="PF07195">
    <property type="entry name" value="FliD_C"/>
    <property type="match status" value="1"/>
</dbReference>
<evidence type="ECO:0000256" key="6">
    <source>
        <dbReference type="SAM" id="MobiDB-lite"/>
    </source>
</evidence>
<evidence type="ECO:0000259" key="7">
    <source>
        <dbReference type="Pfam" id="PF02465"/>
    </source>
</evidence>
<evidence type="ECO:0000256" key="2">
    <source>
        <dbReference type="ARBA" id="ARBA00011255"/>
    </source>
</evidence>
<dbReference type="InterPro" id="IPR003481">
    <property type="entry name" value="FliD_N"/>
</dbReference>
<comment type="subcellular location">
    <subcellularLocation>
        <location evidence="5">Secreted</location>
    </subcellularLocation>
    <subcellularLocation>
        <location evidence="5">Bacterial flagellum</location>
    </subcellularLocation>
</comment>
<organism evidence="9 10">
    <name type="scientific">Dyella flava</name>
    <dbReference type="NCBI Taxonomy" id="1920170"/>
    <lineage>
        <taxon>Bacteria</taxon>
        <taxon>Pseudomonadati</taxon>
        <taxon>Pseudomonadota</taxon>
        <taxon>Gammaproteobacteria</taxon>
        <taxon>Lysobacterales</taxon>
        <taxon>Rhodanobacteraceae</taxon>
        <taxon>Dyella</taxon>
    </lineage>
</organism>